<dbReference type="EMBL" id="JACJIA010000001">
    <property type="protein sequence ID" value="MBA8948830.1"/>
    <property type="molecule type" value="Genomic_DNA"/>
</dbReference>
<feature type="transmembrane region" description="Helical" evidence="3">
    <location>
        <begin position="44"/>
        <end position="62"/>
    </location>
</feature>
<dbReference type="CDD" id="cd07043">
    <property type="entry name" value="STAS_anti-anti-sigma_factors"/>
    <property type="match status" value="1"/>
</dbReference>
<feature type="domain" description="STAS" evidence="4">
    <location>
        <begin position="1"/>
        <end position="94"/>
    </location>
</feature>
<keyword evidence="6" id="KW-1185">Reference proteome</keyword>
<comment type="caution">
    <text evidence="5">The sequence shown here is derived from an EMBL/GenBank/DDBJ whole genome shotgun (WGS) entry which is preliminary data.</text>
</comment>
<dbReference type="Gene3D" id="3.30.750.24">
    <property type="entry name" value="STAS domain"/>
    <property type="match status" value="1"/>
</dbReference>
<sequence length="119" mass="12480">MERRQGWLVVGLAGELDHATTGLLDAELSSAVAGVLGASVALELAHLTFASLAGLGLLVAWWRRMTRGGGRLVLLNPTGQVRSALTVTGIDQVITIHHTAGRTRKCHRPPLPPPPGPVA</sequence>
<dbReference type="NCBIfam" id="TIGR00377">
    <property type="entry name" value="ant_ant_sig"/>
    <property type="match status" value="1"/>
</dbReference>
<dbReference type="Pfam" id="PF01740">
    <property type="entry name" value="STAS"/>
    <property type="match status" value="1"/>
</dbReference>
<evidence type="ECO:0000256" key="1">
    <source>
        <dbReference type="ARBA" id="ARBA00009013"/>
    </source>
</evidence>
<keyword evidence="3" id="KW-1133">Transmembrane helix</keyword>
<dbReference type="InterPro" id="IPR036513">
    <property type="entry name" value="STAS_dom_sf"/>
</dbReference>
<keyword evidence="3" id="KW-0812">Transmembrane</keyword>
<dbReference type="PANTHER" id="PTHR33495:SF2">
    <property type="entry name" value="ANTI-SIGMA FACTOR ANTAGONIST TM_1081-RELATED"/>
    <property type="match status" value="1"/>
</dbReference>
<comment type="similarity">
    <text evidence="1 2">Belongs to the anti-sigma-factor antagonist family.</text>
</comment>
<dbReference type="PROSITE" id="PS50801">
    <property type="entry name" value="STAS"/>
    <property type="match status" value="1"/>
</dbReference>
<dbReference type="RefSeq" id="WP_182841402.1">
    <property type="nucleotide sequence ID" value="NZ_BAAALP010000006.1"/>
</dbReference>
<organism evidence="5 6">
    <name type="scientific">Actinomadura namibiensis</name>
    <dbReference type="NCBI Taxonomy" id="182080"/>
    <lineage>
        <taxon>Bacteria</taxon>
        <taxon>Bacillati</taxon>
        <taxon>Actinomycetota</taxon>
        <taxon>Actinomycetes</taxon>
        <taxon>Streptosporangiales</taxon>
        <taxon>Thermomonosporaceae</taxon>
        <taxon>Actinomadura</taxon>
    </lineage>
</organism>
<dbReference type="GO" id="GO:0043856">
    <property type="term" value="F:anti-sigma factor antagonist activity"/>
    <property type="evidence" value="ECO:0007669"/>
    <property type="project" value="InterPro"/>
</dbReference>
<dbReference type="AlphaFoldDB" id="A0A7W3LIQ4"/>
<accession>A0A7W3LIQ4</accession>
<keyword evidence="3" id="KW-0472">Membrane</keyword>
<dbReference type="Proteomes" id="UP000572680">
    <property type="component" value="Unassembled WGS sequence"/>
</dbReference>
<evidence type="ECO:0000256" key="3">
    <source>
        <dbReference type="SAM" id="Phobius"/>
    </source>
</evidence>
<reference evidence="5 6" key="1">
    <citation type="submission" date="2020-08" db="EMBL/GenBank/DDBJ databases">
        <title>Genomic Encyclopedia of Type Strains, Phase IV (KMG-IV): sequencing the most valuable type-strain genomes for metagenomic binning, comparative biology and taxonomic classification.</title>
        <authorList>
            <person name="Goeker M."/>
        </authorList>
    </citation>
    <scope>NUCLEOTIDE SEQUENCE [LARGE SCALE GENOMIC DNA]</scope>
    <source>
        <strain evidence="5 6">DSM 44197</strain>
    </source>
</reference>
<protein>
    <recommendedName>
        <fullName evidence="2">Anti-sigma factor antagonist</fullName>
    </recommendedName>
</protein>
<evidence type="ECO:0000313" key="6">
    <source>
        <dbReference type="Proteomes" id="UP000572680"/>
    </source>
</evidence>
<dbReference type="InterPro" id="IPR002645">
    <property type="entry name" value="STAS_dom"/>
</dbReference>
<dbReference type="SUPFAM" id="SSF52091">
    <property type="entry name" value="SpoIIaa-like"/>
    <property type="match status" value="1"/>
</dbReference>
<evidence type="ECO:0000256" key="2">
    <source>
        <dbReference type="RuleBase" id="RU003749"/>
    </source>
</evidence>
<gene>
    <name evidence="5" type="ORF">HNR61_000428</name>
</gene>
<evidence type="ECO:0000313" key="5">
    <source>
        <dbReference type="EMBL" id="MBA8948830.1"/>
    </source>
</evidence>
<dbReference type="PANTHER" id="PTHR33495">
    <property type="entry name" value="ANTI-SIGMA FACTOR ANTAGONIST TM_1081-RELATED-RELATED"/>
    <property type="match status" value="1"/>
</dbReference>
<name>A0A7W3LIQ4_ACTNM</name>
<dbReference type="InterPro" id="IPR003658">
    <property type="entry name" value="Anti-sigma_ant"/>
</dbReference>
<proteinExistence type="inferred from homology"/>
<evidence type="ECO:0000259" key="4">
    <source>
        <dbReference type="PROSITE" id="PS50801"/>
    </source>
</evidence>